<protein>
    <recommendedName>
        <fullName evidence="7">Ndc10 domain-containing protein</fullName>
    </recommendedName>
</protein>
<evidence type="ECO:0008006" key="7">
    <source>
        <dbReference type="Google" id="ProtNLM"/>
    </source>
</evidence>
<comment type="subunit">
    <text evidence="2">Homodimer; disulfide-linked.</text>
</comment>
<evidence type="ECO:0000256" key="1">
    <source>
        <dbReference type="ARBA" id="ARBA00008693"/>
    </source>
</evidence>
<dbReference type="InterPro" id="IPR004978">
    <property type="entry name" value="Stanniocalcin"/>
</dbReference>
<dbReference type="AlphaFoldDB" id="A0A168QRA6"/>
<dbReference type="PANTHER" id="PTHR11245">
    <property type="entry name" value="STANNIOCALCIN"/>
    <property type="match status" value="1"/>
</dbReference>
<name>A0A168QRA6_ABSGL</name>
<reference evidence="5" key="1">
    <citation type="submission" date="2016-04" db="EMBL/GenBank/DDBJ databases">
        <authorList>
            <person name="Evans L.H."/>
            <person name="Alamgir A."/>
            <person name="Owens N."/>
            <person name="Weber N.D."/>
            <person name="Virtaneva K."/>
            <person name="Barbian K."/>
            <person name="Babar A."/>
            <person name="Rosenke K."/>
        </authorList>
    </citation>
    <scope>NUCLEOTIDE SEQUENCE [LARGE SCALE GENOMIC DNA]</scope>
    <source>
        <strain evidence="5">CBS 101.48</strain>
    </source>
</reference>
<gene>
    <name evidence="5" type="primary">ABSGL_11253.1 scaffold 12295</name>
</gene>
<dbReference type="Proteomes" id="UP000078561">
    <property type="component" value="Unassembled WGS sequence"/>
</dbReference>
<evidence type="ECO:0000313" key="5">
    <source>
        <dbReference type="EMBL" id="SAM05378.1"/>
    </source>
</evidence>
<comment type="similarity">
    <text evidence="1">Belongs to the stanniocalcin family.</text>
</comment>
<dbReference type="GO" id="GO:0006874">
    <property type="term" value="P:intracellular calcium ion homeostasis"/>
    <property type="evidence" value="ECO:0007669"/>
    <property type="project" value="TreeGrafter"/>
</dbReference>
<evidence type="ECO:0000313" key="6">
    <source>
        <dbReference type="Proteomes" id="UP000078561"/>
    </source>
</evidence>
<dbReference type="EMBL" id="LT554468">
    <property type="protein sequence ID" value="SAM05378.1"/>
    <property type="molecule type" value="Genomic_DNA"/>
</dbReference>
<evidence type="ECO:0000256" key="2">
    <source>
        <dbReference type="ARBA" id="ARBA00011748"/>
    </source>
</evidence>
<proteinExistence type="inferred from homology"/>
<evidence type="ECO:0000256" key="4">
    <source>
        <dbReference type="ARBA" id="ARBA00023157"/>
    </source>
</evidence>
<evidence type="ECO:0000256" key="3">
    <source>
        <dbReference type="ARBA" id="ARBA00022702"/>
    </source>
</evidence>
<keyword evidence="3" id="KW-0372">Hormone</keyword>
<dbReference type="GO" id="GO:0005615">
    <property type="term" value="C:extracellular space"/>
    <property type="evidence" value="ECO:0007669"/>
    <property type="project" value="TreeGrafter"/>
</dbReference>
<dbReference type="OrthoDB" id="2251794at2759"/>
<dbReference type="GO" id="GO:0005179">
    <property type="term" value="F:hormone activity"/>
    <property type="evidence" value="ECO:0007669"/>
    <property type="project" value="UniProtKB-KW"/>
</dbReference>
<keyword evidence="4" id="KW-1015">Disulfide bond</keyword>
<sequence>MDPPERTCGFYRACLETTHRCGAKGYPLAYGERLCEAFLEQSARFTPQGQDFLWANMHCLQTPRLLHEMTCAEVEKAALGTHVPCFTRSGFCHIPLVDKLTLTRVLLENGALNLGWEFLHQVFRVLSFPINGQSFHLACAALDQPLQEVVPDDRRMAWPTGDKKVNPENNDSIQPNVAANAFLQVIMTLRKTFIQDSVPPLPSHLATFNLL</sequence>
<organism evidence="5">
    <name type="scientific">Absidia glauca</name>
    <name type="common">Pin mould</name>
    <dbReference type="NCBI Taxonomy" id="4829"/>
    <lineage>
        <taxon>Eukaryota</taxon>
        <taxon>Fungi</taxon>
        <taxon>Fungi incertae sedis</taxon>
        <taxon>Mucoromycota</taxon>
        <taxon>Mucoromycotina</taxon>
        <taxon>Mucoromycetes</taxon>
        <taxon>Mucorales</taxon>
        <taxon>Cunninghamellaceae</taxon>
        <taxon>Absidia</taxon>
    </lineage>
</organism>
<dbReference type="STRING" id="4829.A0A168QRA6"/>
<keyword evidence="6" id="KW-1185">Reference proteome</keyword>
<dbReference type="PANTHER" id="PTHR11245:SF6">
    <property type="entry name" value="DUF19 DOMAIN-CONTAINING PROTEIN"/>
    <property type="match status" value="1"/>
</dbReference>
<accession>A0A168QRA6</accession>
<dbReference type="InParanoid" id="A0A168QRA6"/>